<evidence type="ECO:0000313" key="2">
    <source>
        <dbReference type="Proteomes" id="UP001056120"/>
    </source>
</evidence>
<protein>
    <submittedName>
        <fullName evidence="1">Uncharacterized protein</fullName>
    </submittedName>
</protein>
<reference evidence="1 2" key="2">
    <citation type="journal article" date="2022" name="Mol. Ecol. Resour.">
        <title>The genomes of chicory, endive, great burdock and yacon provide insights into Asteraceae paleo-polyploidization history and plant inulin production.</title>
        <authorList>
            <person name="Fan W."/>
            <person name="Wang S."/>
            <person name="Wang H."/>
            <person name="Wang A."/>
            <person name="Jiang F."/>
            <person name="Liu H."/>
            <person name="Zhao H."/>
            <person name="Xu D."/>
            <person name="Zhang Y."/>
        </authorList>
    </citation>
    <scope>NUCLEOTIDE SEQUENCE [LARGE SCALE GENOMIC DNA]</scope>
    <source>
        <strain evidence="2">cv. Yunnan</strain>
        <tissue evidence="1">Leaves</tissue>
    </source>
</reference>
<gene>
    <name evidence="1" type="ORF">L1987_33248</name>
</gene>
<dbReference type="Proteomes" id="UP001056120">
    <property type="component" value="Linkage Group LG11"/>
</dbReference>
<organism evidence="1 2">
    <name type="scientific">Smallanthus sonchifolius</name>
    <dbReference type="NCBI Taxonomy" id="185202"/>
    <lineage>
        <taxon>Eukaryota</taxon>
        <taxon>Viridiplantae</taxon>
        <taxon>Streptophyta</taxon>
        <taxon>Embryophyta</taxon>
        <taxon>Tracheophyta</taxon>
        <taxon>Spermatophyta</taxon>
        <taxon>Magnoliopsida</taxon>
        <taxon>eudicotyledons</taxon>
        <taxon>Gunneridae</taxon>
        <taxon>Pentapetalae</taxon>
        <taxon>asterids</taxon>
        <taxon>campanulids</taxon>
        <taxon>Asterales</taxon>
        <taxon>Asteraceae</taxon>
        <taxon>Asteroideae</taxon>
        <taxon>Heliantheae alliance</taxon>
        <taxon>Millerieae</taxon>
        <taxon>Smallanthus</taxon>
    </lineage>
</organism>
<keyword evidence="2" id="KW-1185">Reference proteome</keyword>
<name>A0ACB9HRC3_9ASTR</name>
<dbReference type="EMBL" id="CM042028">
    <property type="protein sequence ID" value="KAI3797983.1"/>
    <property type="molecule type" value="Genomic_DNA"/>
</dbReference>
<evidence type="ECO:0000313" key="1">
    <source>
        <dbReference type="EMBL" id="KAI3797983.1"/>
    </source>
</evidence>
<reference evidence="2" key="1">
    <citation type="journal article" date="2022" name="Mol. Ecol. Resour.">
        <title>The genomes of chicory, endive, great burdock and yacon provide insights into Asteraceae palaeo-polyploidization history and plant inulin production.</title>
        <authorList>
            <person name="Fan W."/>
            <person name="Wang S."/>
            <person name="Wang H."/>
            <person name="Wang A."/>
            <person name="Jiang F."/>
            <person name="Liu H."/>
            <person name="Zhao H."/>
            <person name="Xu D."/>
            <person name="Zhang Y."/>
        </authorList>
    </citation>
    <scope>NUCLEOTIDE SEQUENCE [LARGE SCALE GENOMIC DNA]</scope>
    <source>
        <strain evidence="2">cv. Yunnan</strain>
    </source>
</reference>
<comment type="caution">
    <text evidence="1">The sequence shown here is derived from an EMBL/GenBank/DDBJ whole genome shotgun (WGS) entry which is preliminary data.</text>
</comment>
<sequence length="73" mass="7623">MDVTTALSVRIRCSSIHSQVLGQGNTHDDSSLILFMVIDSHLATTSVHMPGSAGRTSMAPVDTIAGGNVHCES</sequence>
<proteinExistence type="predicted"/>
<accession>A0ACB9HRC3</accession>